<evidence type="ECO:0000313" key="2">
    <source>
        <dbReference type="Proteomes" id="UP000218824"/>
    </source>
</evidence>
<reference evidence="1 2" key="1">
    <citation type="journal article" date="2017" name="DNA Res.">
        <title>Complete genome sequence and expression profile of the commercial lytic enzyme producer Lysobacter enzymogenes M497-1.</title>
        <authorList>
            <person name="Takami H."/>
            <person name="Toyoda A."/>
            <person name="Uchiyama I."/>
            <person name="Itoh T."/>
            <person name="Takaki Y."/>
            <person name="Arai W."/>
            <person name="Nishi S."/>
            <person name="Kawai M."/>
            <person name="Shinya K."/>
            <person name="Ikeda H."/>
        </authorList>
    </citation>
    <scope>NUCLEOTIDE SEQUENCE [LARGE SCALE GENOMIC DNA]</scope>
    <source>
        <strain evidence="1 2">M497-1</strain>
    </source>
</reference>
<accession>A0AAU9AQS3</accession>
<dbReference type="GeneID" id="83065185"/>
<gene>
    <name evidence="1" type="ORF">LEN_3366</name>
</gene>
<name>A0AAU9AQS3_LYSEN</name>
<organism evidence="1 2">
    <name type="scientific">Lysobacter enzymogenes</name>
    <dbReference type="NCBI Taxonomy" id="69"/>
    <lineage>
        <taxon>Bacteria</taxon>
        <taxon>Pseudomonadati</taxon>
        <taxon>Pseudomonadota</taxon>
        <taxon>Gammaproteobacteria</taxon>
        <taxon>Lysobacterales</taxon>
        <taxon>Lysobacteraceae</taxon>
        <taxon>Lysobacter</taxon>
    </lineage>
</organism>
<protein>
    <submittedName>
        <fullName evidence="1">Uncharacterized protein</fullName>
    </submittedName>
</protein>
<dbReference type="RefSeq" id="WP_096379222.1">
    <property type="nucleotide sequence ID" value="NZ_AP014940.1"/>
</dbReference>
<dbReference type="EMBL" id="AP014940">
    <property type="protein sequence ID" value="BAV98853.1"/>
    <property type="molecule type" value="Genomic_DNA"/>
</dbReference>
<evidence type="ECO:0000313" key="1">
    <source>
        <dbReference type="EMBL" id="BAV98853.1"/>
    </source>
</evidence>
<sequence length="183" mass="19448">MNDSFRQSLREKARAIAIGPPPDPWREVARVAVGGLEAVGFAQGSDLLLVLSSRGRGVFDARSAERIARDHSQAEADWQRLEAEGIGPLQGQIVRMAGIGGGGLTTGTHDGWHVELAAPDWPEQDVFLVEPYSMLFDPRPGRAGKAHKLISASALIACGFSPSGRSLIVATSSDIAFFARSSA</sequence>
<dbReference type="AlphaFoldDB" id="A0AAU9AQS3"/>
<dbReference type="Proteomes" id="UP000218824">
    <property type="component" value="Chromosome"/>
</dbReference>
<dbReference type="KEGG" id="lem:LEN_3366"/>
<proteinExistence type="predicted"/>